<dbReference type="SUPFAM" id="SSF52540">
    <property type="entry name" value="P-loop containing nucleoside triphosphate hydrolases"/>
    <property type="match status" value="1"/>
</dbReference>
<name>A0A0K9Q676_ZOSMR</name>
<feature type="domain" description="Sulfotransferase" evidence="4">
    <location>
        <begin position="74"/>
        <end position="326"/>
    </location>
</feature>
<dbReference type="PANTHER" id="PTHR11783">
    <property type="entry name" value="SULFOTRANSFERASE SULT"/>
    <property type="match status" value="1"/>
</dbReference>
<gene>
    <name evidence="5" type="ORF">ZOSMA_104G00170</name>
</gene>
<accession>A0A0K9Q676</accession>
<evidence type="ECO:0000259" key="4">
    <source>
        <dbReference type="Pfam" id="PF00685"/>
    </source>
</evidence>
<keyword evidence="2 3" id="KW-0808">Transferase</keyword>
<evidence type="ECO:0000256" key="3">
    <source>
        <dbReference type="RuleBase" id="RU361155"/>
    </source>
</evidence>
<dbReference type="Gene3D" id="3.40.50.300">
    <property type="entry name" value="P-loop containing nucleotide triphosphate hydrolases"/>
    <property type="match status" value="1"/>
</dbReference>
<dbReference type="GO" id="GO:0051923">
    <property type="term" value="P:sulfation"/>
    <property type="evidence" value="ECO:0000318"/>
    <property type="project" value="GO_Central"/>
</dbReference>
<evidence type="ECO:0000313" key="6">
    <source>
        <dbReference type="Proteomes" id="UP000036987"/>
    </source>
</evidence>
<comment type="caution">
    <text evidence="5">The sequence shown here is derived from an EMBL/GenBank/DDBJ whole genome shotgun (WGS) entry which is preliminary data.</text>
</comment>
<dbReference type="OrthoDB" id="205623at2759"/>
<dbReference type="Proteomes" id="UP000036987">
    <property type="component" value="Unassembled WGS sequence"/>
</dbReference>
<dbReference type="GO" id="GO:0008146">
    <property type="term" value="F:sulfotransferase activity"/>
    <property type="evidence" value="ECO:0000318"/>
    <property type="project" value="GO_Central"/>
</dbReference>
<keyword evidence="6" id="KW-1185">Reference proteome</keyword>
<evidence type="ECO:0000256" key="1">
    <source>
        <dbReference type="ARBA" id="ARBA00005771"/>
    </source>
</evidence>
<proteinExistence type="inferred from homology"/>
<protein>
    <recommendedName>
        <fullName evidence="3">Sulfotransferase</fullName>
        <ecNumber evidence="3">2.8.2.-</ecNumber>
    </recommendedName>
</protein>
<dbReference type="AlphaFoldDB" id="A0A0K9Q676"/>
<evidence type="ECO:0000256" key="2">
    <source>
        <dbReference type="ARBA" id="ARBA00022679"/>
    </source>
</evidence>
<reference evidence="6" key="1">
    <citation type="journal article" date="2016" name="Nature">
        <title>The genome of the seagrass Zostera marina reveals angiosperm adaptation to the sea.</title>
        <authorList>
            <person name="Olsen J.L."/>
            <person name="Rouze P."/>
            <person name="Verhelst B."/>
            <person name="Lin Y.-C."/>
            <person name="Bayer T."/>
            <person name="Collen J."/>
            <person name="Dattolo E."/>
            <person name="De Paoli E."/>
            <person name="Dittami S."/>
            <person name="Maumus F."/>
            <person name="Michel G."/>
            <person name="Kersting A."/>
            <person name="Lauritano C."/>
            <person name="Lohaus R."/>
            <person name="Toepel M."/>
            <person name="Tonon T."/>
            <person name="Vanneste K."/>
            <person name="Amirebrahimi M."/>
            <person name="Brakel J."/>
            <person name="Bostroem C."/>
            <person name="Chovatia M."/>
            <person name="Grimwood J."/>
            <person name="Jenkins J.W."/>
            <person name="Jueterbock A."/>
            <person name="Mraz A."/>
            <person name="Stam W.T."/>
            <person name="Tice H."/>
            <person name="Bornberg-Bauer E."/>
            <person name="Green P.J."/>
            <person name="Pearson G.A."/>
            <person name="Procaccini G."/>
            <person name="Duarte C.M."/>
            <person name="Schmutz J."/>
            <person name="Reusch T.B.H."/>
            <person name="Van de Peer Y."/>
        </authorList>
    </citation>
    <scope>NUCLEOTIDE SEQUENCE [LARGE SCALE GENOMIC DNA]</scope>
    <source>
        <strain evidence="6">cv. Finnish</strain>
    </source>
</reference>
<dbReference type="EMBL" id="LFYR01000056">
    <property type="protein sequence ID" value="KMZ76265.1"/>
    <property type="molecule type" value="Genomic_DNA"/>
</dbReference>
<dbReference type="OMA" id="MECTNIE"/>
<evidence type="ECO:0000313" key="5">
    <source>
        <dbReference type="EMBL" id="KMZ76265.1"/>
    </source>
</evidence>
<dbReference type="InterPro" id="IPR027417">
    <property type="entry name" value="P-loop_NTPase"/>
</dbReference>
<dbReference type="GO" id="GO:0005737">
    <property type="term" value="C:cytoplasm"/>
    <property type="evidence" value="ECO:0000318"/>
    <property type="project" value="GO_Central"/>
</dbReference>
<dbReference type="Pfam" id="PF00685">
    <property type="entry name" value="Sulfotransfer_1"/>
    <property type="match status" value="1"/>
</dbReference>
<sequence>MAGILPVERCFAPKKLEQTEEDSKMYKRYAEIVYSLPLVDSWGTKLAMYKGFWLLHEILPGIMAFHDHFKGRRTDIILTAIPKAGTTWTKALAFAILTREVNHPSSPTHPLLGFNPHSCVTTLEYLYMGRENLMPDADVLKESPRLFATHMPFSLLPKSIVESRAKIINVSRERKSTFVSNWKFFNDIWSENVPKNLDLEKCVELFASGISYCGPEWVHRAEYTNALSTNSNLLLLSYEEMMEKPVENVKKMADFMGCRFTDDEVKLGIVDEIVKLCSFDNLKKQQVNKIGRSYSKMNNKHFFRKGEVNDWANHLTPEMVINLDKAGQGTN</sequence>
<dbReference type="EC" id="2.8.2.-" evidence="3"/>
<organism evidence="5 6">
    <name type="scientific">Zostera marina</name>
    <name type="common">Eelgrass</name>
    <dbReference type="NCBI Taxonomy" id="29655"/>
    <lineage>
        <taxon>Eukaryota</taxon>
        <taxon>Viridiplantae</taxon>
        <taxon>Streptophyta</taxon>
        <taxon>Embryophyta</taxon>
        <taxon>Tracheophyta</taxon>
        <taxon>Spermatophyta</taxon>
        <taxon>Magnoliopsida</taxon>
        <taxon>Liliopsida</taxon>
        <taxon>Zosteraceae</taxon>
        <taxon>Zostera</taxon>
    </lineage>
</organism>
<dbReference type="InterPro" id="IPR000863">
    <property type="entry name" value="Sulfotransferase_dom"/>
</dbReference>
<comment type="similarity">
    <text evidence="1 3">Belongs to the sulfotransferase 1 family.</text>
</comment>